<name>A0AA35ZJI9_LACSI</name>
<reference evidence="1" key="1">
    <citation type="submission" date="2023-04" db="EMBL/GenBank/DDBJ databases">
        <authorList>
            <person name="Vijverberg K."/>
            <person name="Xiong W."/>
            <person name="Schranz E."/>
        </authorList>
    </citation>
    <scope>NUCLEOTIDE SEQUENCE</scope>
</reference>
<proteinExistence type="predicted"/>
<accession>A0AA35ZJI9</accession>
<keyword evidence="2" id="KW-1185">Reference proteome</keyword>
<organism evidence="1 2">
    <name type="scientific">Lactuca saligna</name>
    <name type="common">Willowleaf lettuce</name>
    <dbReference type="NCBI Taxonomy" id="75948"/>
    <lineage>
        <taxon>Eukaryota</taxon>
        <taxon>Viridiplantae</taxon>
        <taxon>Streptophyta</taxon>
        <taxon>Embryophyta</taxon>
        <taxon>Tracheophyta</taxon>
        <taxon>Spermatophyta</taxon>
        <taxon>Magnoliopsida</taxon>
        <taxon>eudicotyledons</taxon>
        <taxon>Gunneridae</taxon>
        <taxon>Pentapetalae</taxon>
        <taxon>asterids</taxon>
        <taxon>campanulids</taxon>
        <taxon>Asterales</taxon>
        <taxon>Asteraceae</taxon>
        <taxon>Cichorioideae</taxon>
        <taxon>Cichorieae</taxon>
        <taxon>Lactucinae</taxon>
        <taxon>Lactuca</taxon>
    </lineage>
</organism>
<evidence type="ECO:0000313" key="1">
    <source>
        <dbReference type="EMBL" id="CAI9293781.1"/>
    </source>
</evidence>
<protein>
    <submittedName>
        <fullName evidence="1">Uncharacterized protein</fullName>
    </submittedName>
</protein>
<evidence type="ECO:0000313" key="2">
    <source>
        <dbReference type="Proteomes" id="UP001177003"/>
    </source>
</evidence>
<gene>
    <name evidence="1" type="ORF">LSALG_LOCUS32789</name>
</gene>
<dbReference type="AlphaFoldDB" id="A0AA35ZJI9"/>
<sequence>MFNHLSKDEQKFKPIVAHLRRMLISYILEVWEMDVELAVVLRNKPFVLPKEALKDISKMKLGRIHRDNWSVAFQQSDRDGMNVHKCLSSLRDKHLYSTSCLNYIMSITKQCKLTMFLTRNALRT</sequence>
<dbReference type="Proteomes" id="UP001177003">
    <property type="component" value="Chromosome 7"/>
</dbReference>
<dbReference type="EMBL" id="OX465083">
    <property type="protein sequence ID" value="CAI9293781.1"/>
    <property type="molecule type" value="Genomic_DNA"/>
</dbReference>